<dbReference type="InterPro" id="IPR000782">
    <property type="entry name" value="FAS1_domain"/>
</dbReference>
<dbReference type="AlphaFoldDB" id="A0A4U0H9H7"/>
<keyword evidence="3" id="KW-1185">Reference proteome</keyword>
<comment type="caution">
    <text evidence="2">The sequence shown here is derived from an EMBL/GenBank/DDBJ whole genome shotgun (WGS) entry which is preliminary data.</text>
</comment>
<gene>
    <name evidence="2" type="ORF">FAZ19_04345</name>
</gene>
<proteinExistence type="predicted"/>
<sequence length="730" mass="82061">MKRLLIGISVLLLFFISCAKQELTSHYERPDWLRGNAWQILEERGEFTQFLDGVERAGFREVLEGKTIATVFAPDDQAFDAYLQSKNLTQIGQLPKAELQKLIGYHLVYYAYGKDMLMNYQPGGSEGYEINNAGLYYKHRTRSNDAITTEVDKTDGKLKKIYHKERFLPVFSQTHFDTKGIEASANYEYFFGADSWAGTQGFNVSNSGVKEYAIPADNGYLYILDKVLEPLNTVYDELANNENYRDFITLYDKFRMFLYDEQASINYAAVGDSLFSIDHNLLPPIASEWTTRSIPDYWDLGSLTYQSYNVFAPSNQALQSLFNEYFSPYYGSLFEVDLLPLSMVMRNHVYQGNMVFPSEIGTNPDIKTSFGTPIEFNPNADVQDKAIASNGVFYGLNKVMVPDLFNSVTGPAFRNPKYKMFMYMLASTGLHQTLSSKDIEFTLFIPSDEVLESTLVGNSYLFWSEGNPLVFGDEGVMVQNDDGVLVPLSIRQQELFVSDHIVYGRVNSLSEKKVYRTRNPFTYVYTGDGEIYSSATYNNPDQQITVADIAGNWYNGRAYEPFGSSLLAESRSIKGTIPGSETPSNPLNAYSEFSKLLARAGLLETGSALSFLFGNRFIVFAPDNATVLNGIAEGSIPTDNVELAAYLKSYFISIPDNSLGDYPFPGFGIEGVWKTTMSTGYNVYRQLEIIDQNTRLELKDIDGTIIPVSTDLPKLFSDGAVYKISGLLKK</sequence>
<evidence type="ECO:0000259" key="1">
    <source>
        <dbReference type="PROSITE" id="PS50213"/>
    </source>
</evidence>
<dbReference type="PANTHER" id="PTHR10900">
    <property type="entry name" value="PERIOSTIN-RELATED"/>
    <property type="match status" value="1"/>
</dbReference>
<dbReference type="Gene3D" id="2.30.180.10">
    <property type="entry name" value="FAS1 domain"/>
    <property type="match status" value="2"/>
</dbReference>
<dbReference type="InterPro" id="IPR050904">
    <property type="entry name" value="Adhesion/Biosynth-related"/>
</dbReference>
<dbReference type="PROSITE" id="PS51257">
    <property type="entry name" value="PROKAR_LIPOPROTEIN"/>
    <property type="match status" value="1"/>
</dbReference>
<organism evidence="2 3">
    <name type="scientific">Sphingobacterium alkalisoli</name>
    <dbReference type="NCBI Taxonomy" id="1874115"/>
    <lineage>
        <taxon>Bacteria</taxon>
        <taxon>Pseudomonadati</taxon>
        <taxon>Bacteroidota</taxon>
        <taxon>Sphingobacteriia</taxon>
        <taxon>Sphingobacteriales</taxon>
        <taxon>Sphingobacteriaceae</taxon>
        <taxon>Sphingobacterium</taxon>
    </lineage>
</organism>
<name>A0A4U0H9H7_9SPHI</name>
<dbReference type="Pfam" id="PF02469">
    <property type="entry name" value="Fasciclin"/>
    <property type="match status" value="1"/>
</dbReference>
<evidence type="ECO:0000313" key="3">
    <source>
        <dbReference type="Proteomes" id="UP000309872"/>
    </source>
</evidence>
<accession>A0A4U0H9H7</accession>
<dbReference type="InterPro" id="IPR036378">
    <property type="entry name" value="FAS1_dom_sf"/>
</dbReference>
<dbReference type="EMBL" id="SUKA01000001">
    <property type="protein sequence ID" value="TJY68491.1"/>
    <property type="molecule type" value="Genomic_DNA"/>
</dbReference>
<feature type="domain" description="FAS1" evidence="1">
    <location>
        <begin position="231"/>
        <end position="400"/>
    </location>
</feature>
<dbReference type="Proteomes" id="UP000309872">
    <property type="component" value="Unassembled WGS sequence"/>
</dbReference>
<dbReference type="OrthoDB" id="659398at2"/>
<dbReference type="SUPFAM" id="SSF82153">
    <property type="entry name" value="FAS1 domain"/>
    <property type="match status" value="3"/>
</dbReference>
<evidence type="ECO:0000313" key="2">
    <source>
        <dbReference type="EMBL" id="TJY68491.1"/>
    </source>
</evidence>
<dbReference type="RefSeq" id="WP_136819357.1">
    <property type="nucleotide sequence ID" value="NZ_BMJX01000001.1"/>
</dbReference>
<feature type="domain" description="FAS1" evidence="1">
    <location>
        <begin position="34"/>
        <end position="228"/>
    </location>
</feature>
<dbReference type="PROSITE" id="PS50213">
    <property type="entry name" value="FAS1"/>
    <property type="match status" value="2"/>
</dbReference>
<protein>
    <recommendedName>
        <fullName evidence="1">FAS1 domain-containing protein</fullName>
    </recommendedName>
</protein>
<reference evidence="2 3" key="1">
    <citation type="submission" date="2019-04" db="EMBL/GenBank/DDBJ databases">
        <title>Sphingobacterium olei sp. nov., isolated from oil-contaminated soil.</title>
        <authorList>
            <person name="Liu B."/>
        </authorList>
    </citation>
    <scope>NUCLEOTIDE SEQUENCE [LARGE SCALE GENOMIC DNA]</scope>
    <source>
        <strain evidence="2 3">Y3L14</strain>
    </source>
</reference>
<dbReference type="PANTHER" id="PTHR10900:SF77">
    <property type="entry name" value="FI19380P1"/>
    <property type="match status" value="1"/>
</dbReference>